<feature type="transmembrane region" description="Helical" evidence="1">
    <location>
        <begin position="179"/>
        <end position="200"/>
    </location>
</feature>
<organism evidence="2 3">
    <name type="scientific">Favolaschia claudopus</name>
    <dbReference type="NCBI Taxonomy" id="2862362"/>
    <lineage>
        <taxon>Eukaryota</taxon>
        <taxon>Fungi</taxon>
        <taxon>Dikarya</taxon>
        <taxon>Basidiomycota</taxon>
        <taxon>Agaricomycotina</taxon>
        <taxon>Agaricomycetes</taxon>
        <taxon>Agaricomycetidae</taxon>
        <taxon>Agaricales</taxon>
        <taxon>Marasmiineae</taxon>
        <taxon>Mycenaceae</taxon>
        <taxon>Favolaschia</taxon>
    </lineage>
</organism>
<gene>
    <name evidence="2" type="ORF">R3P38DRAFT_1053798</name>
</gene>
<dbReference type="AlphaFoldDB" id="A0AAW0BE60"/>
<keyword evidence="1" id="KW-1133">Transmembrane helix</keyword>
<keyword evidence="1" id="KW-0812">Transmembrane</keyword>
<protein>
    <submittedName>
        <fullName evidence="2">Uncharacterized protein</fullName>
    </submittedName>
</protein>
<reference evidence="2 3" key="1">
    <citation type="journal article" date="2024" name="J Genomics">
        <title>Draft genome sequencing and assembly of Favolaschia claudopus CIRM-BRFM 2984 isolated from oak limbs.</title>
        <authorList>
            <person name="Navarro D."/>
            <person name="Drula E."/>
            <person name="Chaduli D."/>
            <person name="Cazenave R."/>
            <person name="Ahrendt S."/>
            <person name="Wang J."/>
            <person name="Lipzen A."/>
            <person name="Daum C."/>
            <person name="Barry K."/>
            <person name="Grigoriev I.V."/>
            <person name="Favel A."/>
            <person name="Rosso M.N."/>
            <person name="Martin F."/>
        </authorList>
    </citation>
    <scope>NUCLEOTIDE SEQUENCE [LARGE SCALE GENOMIC DNA]</scope>
    <source>
        <strain evidence="2 3">CIRM-BRFM 2984</strain>
    </source>
</reference>
<sequence>MYWTSSNTGEDRSKLARQLNVADIPSDVLSWYYATGLRTLRTHPKTVEVPPDVFAWYKATASAELPATYQTIVFIEAGATPASLQPGSTLAPGPTSSTSDPLVSWTSIPPSLFPTNSEPVSSNFPLPSGSLSMPSSLADVPLSSSNTASFSELPSPLESGPAATANAANTHSRNRAVPVAAGIIAALVFIAICACAFRYYKRRQRAKEQRESFGETGTFLKL</sequence>
<keyword evidence="1" id="KW-0472">Membrane</keyword>
<dbReference type="EMBL" id="JAWWNJ010000034">
    <property type="protein sequence ID" value="KAK7024903.1"/>
    <property type="molecule type" value="Genomic_DNA"/>
</dbReference>
<evidence type="ECO:0000313" key="2">
    <source>
        <dbReference type="EMBL" id="KAK7024903.1"/>
    </source>
</evidence>
<dbReference type="Proteomes" id="UP001362999">
    <property type="component" value="Unassembled WGS sequence"/>
</dbReference>
<evidence type="ECO:0000313" key="3">
    <source>
        <dbReference type="Proteomes" id="UP001362999"/>
    </source>
</evidence>
<comment type="caution">
    <text evidence="2">The sequence shown here is derived from an EMBL/GenBank/DDBJ whole genome shotgun (WGS) entry which is preliminary data.</text>
</comment>
<evidence type="ECO:0000256" key="1">
    <source>
        <dbReference type="SAM" id="Phobius"/>
    </source>
</evidence>
<name>A0AAW0BE60_9AGAR</name>
<proteinExistence type="predicted"/>
<accession>A0AAW0BE60</accession>
<keyword evidence="3" id="KW-1185">Reference proteome</keyword>